<feature type="compositionally biased region" description="Polar residues" evidence="1">
    <location>
        <begin position="534"/>
        <end position="543"/>
    </location>
</feature>
<evidence type="ECO:0000256" key="2">
    <source>
        <dbReference type="SAM" id="Phobius"/>
    </source>
</evidence>
<feature type="compositionally biased region" description="Polar residues" evidence="1">
    <location>
        <begin position="431"/>
        <end position="442"/>
    </location>
</feature>
<feature type="compositionally biased region" description="Polar residues" evidence="1">
    <location>
        <begin position="335"/>
        <end position="347"/>
    </location>
</feature>
<keyword evidence="2" id="KW-0472">Membrane</keyword>
<feature type="region of interest" description="Disordered" evidence="1">
    <location>
        <begin position="510"/>
        <end position="543"/>
    </location>
</feature>
<keyword evidence="2" id="KW-0812">Transmembrane</keyword>
<dbReference type="EMBL" id="JARQZJ010000044">
    <property type="protein sequence ID" value="KAK9877903.1"/>
    <property type="molecule type" value="Genomic_DNA"/>
</dbReference>
<keyword evidence="4" id="KW-1185">Reference proteome</keyword>
<protein>
    <recommendedName>
        <fullName evidence="5">Transmembrane protein</fullName>
    </recommendedName>
</protein>
<feature type="region of interest" description="Disordered" evidence="1">
    <location>
        <begin position="429"/>
        <end position="472"/>
    </location>
</feature>
<organism evidence="3 4">
    <name type="scientific">Henosepilachna vigintioctopunctata</name>
    <dbReference type="NCBI Taxonomy" id="420089"/>
    <lineage>
        <taxon>Eukaryota</taxon>
        <taxon>Metazoa</taxon>
        <taxon>Ecdysozoa</taxon>
        <taxon>Arthropoda</taxon>
        <taxon>Hexapoda</taxon>
        <taxon>Insecta</taxon>
        <taxon>Pterygota</taxon>
        <taxon>Neoptera</taxon>
        <taxon>Endopterygota</taxon>
        <taxon>Coleoptera</taxon>
        <taxon>Polyphaga</taxon>
        <taxon>Cucujiformia</taxon>
        <taxon>Coccinelloidea</taxon>
        <taxon>Coccinellidae</taxon>
        <taxon>Epilachninae</taxon>
        <taxon>Epilachnini</taxon>
        <taxon>Henosepilachna</taxon>
    </lineage>
</organism>
<proteinExistence type="predicted"/>
<evidence type="ECO:0000313" key="3">
    <source>
        <dbReference type="EMBL" id="KAK9877903.1"/>
    </source>
</evidence>
<feature type="compositionally biased region" description="Polar residues" evidence="1">
    <location>
        <begin position="286"/>
        <end position="298"/>
    </location>
</feature>
<feature type="region of interest" description="Disordered" evidence="1">
    <location>
        <begin position="375"/>
        <end position="416"/>
    </location>
</feature>
<feature type="compositionally biased region" description="Low complexity" evidence="1">
    <location>
        <begin position="512"/>
        <end position="533"/>
    </location>
</feature>
<feature type="compositionally biased region" description="Basic and acidic residues" evidence="1">
    <location>
        <begin position="400"/>
        <end position="416"/>
    </location>
</feature>
<feature type="transmembrane region" description="Helical" evidence="2">
    <location>
        <begin position="12"/>
        <end position="34"/>
    </location>
</feature>
<feature type="region of interest" description="Disordered" evidence="1">
    <location>
        <begin position="279"/>
        <end position="298"/>
    </location>
</feature>
<feature type="region of interest" description="Disordered" evidence="1">
    <location>
        <begin position="592"/>
        <end position="624"/>
    </location>
</feature>
<dbReference type="AlphaFoldDB" id="A0AAW1UA01"/>
<feature type="compositionally biased region" description="Polar residues" evidence="1">
    <location>
        <begin position="377"/>
        <end position="395"/>
    </location>
</feature>
<comment type="caution">
    <text evidence="3">The sequence shown here is derived from an EMBL/GenBank/DDBJ whole genome shotgun (WGS) entry which is preliminary data.</text>
</comment>
<sequence length="696" mass="76308">MCLSSFWTALQLLWTSVYVLCGATQLVIGIFFMVSVPALHFTSNLVGGFVNIVMGTLGGALVCFGNFSHRRQEALLYIACSVLAVNLAAAILREWGLYFQNLPEILKDHPHHLLILYGCFANRILDASIIFASFLASQFAYCSMQIRPTEQKLKKEKAVGTRSLDTIADGEYVISRQKPSKSPSKPHAIYDAYAQSWVFEADQAAASSNLESCTKIVKNGSPQNQSSQFHSAHNSYYTSVITEQTELLDTPVVHVEEASDDSTSNSDRKLFYMKSFSRATSPGPLSVSSSQNSLTLNPTSKPQIYEYLEKLTDPTVYRSRLNTALSDREEKDSTSEQTTSTITMQRMESLSPRYEKVQYASLIQELQKAIVNKKETISPQSNSGSVSTSDKTQTNSKSSSRHESSRSEAKGSDGDFSRELEAALQLIQDLESPNTIDTSSETKPPADNKANERPMSLWRDSNASIEGSDETQTGISSIGELMSPLSDHQLELRTFKLSGTGKGTSIIVHHPSSQSTSGYSSPTHPASSASTTPQNWSTTSSINGSNHEIIQPVSYSIHNSKSTTVISLYTPNDTNQKAKSVTLVSITGDNNPVTPLIQDNGDASKDKSPTTSTVVSQKGEGVTPAAPNGWKSLLRKKRKAAKLCPELEGAIIKSESLAYLSEIELLARHQRNNEMHRKIEERVIQQLGVPRTESKC</sequence>
<reference evidence="3 4" key="1">
    <citation type="submission" date="2023-03" db="EMBL/GenBank/DDBJ databases">
        <title>Genome insight into feeding habits of ladybird beetles.</title>
        <authorList>
            <person name="Li H.-S."/>
            <person name="Huang Y.-H."/>
            <person name="Pang H."/>
        </authorList>
    </citation>
    <scope>NUCLEOTIDE SEQUENCE [LARGE SCALE GENOMIC DNA]</scope>
    <source>
        <strain evidence="3">SYSU_2023b</strain>
        <tissue evidence="3">Whole body</tissue>
    </source>
</reference>
<feature type="transmembrane region" description="Helical" evidence="2">
    <location>
        <begin position="74"/>
        <end position="92"/>
    </location>
</feature>
<evidence type="ECO:0000313" key="4">
    <source>
        <dbReference type="Proteomes" id="UP001431783"/>
    </source>
</evidence>
<keyword evidence="2" id="KW-1133">Transmembrane helix</keyword>
<evidence type="ECO:0000256" key="1">
    <source>
        <dbReference type="SAM" id="MobiDB-lite"/>
    </source>
</evidence>
<gene>
    <name evidence="3" type="ORF">WA026_020129</name>
</gene>
<feature type="region of interest" description="Disordered" evidence="1">
    <location>
        <begin position="323"/>
        <end position="347"/>
    </location>
</feature>
<evidence type="ECO:0008006" key="5">
    <source>
        <dbReference type="Google" id="ProtNLM"/>
    </source>
</evidence>
<feature type="compositionally biased region" description="Polar residues" evidence="1">
    <location>
        <begin position="459"/>
        <end position="472"/>
    </location>
</feature>
<dbReference type="Proteomes" id="UP001431783">
    <property type="component" value="Unassembled WGS sequence"/>
</dbReference>
<name>A0AAW1UA01_9CUCU</name>
<feature type="transmembrane region" description="Helical" evidence="2">
    <location>
        <begin position="46"/>
        <end position="67"/>
    </location>
</feature>
<accession>A0AAW1UA01</accession>